<protein>
    <submittedName>
        <fullName evidence="1">Uncharacterized protein</fullName>
    </submittedName>
</protein>
<reference evidence="1" key="2">
    <citation type="journal article" date="2015" name="Data Brief">
        <title>Shoot transcriptome of the giant reed, Arundo donax.</title>
        <authorList>
            <person name="Barrero R.A."/>
            <person name="Guerrero F.D."/>
            <person name="Moolhuijzen P."/>
            <person name="Goolsby J.A."/>
            <person name="Tidwell J."/>
            <person name="Bellgard S.E."/>
            <person name="Bellgard M.I."/>
        </authorList>
    </citation>
    <scope>NUCLEOTIDE SEQUENCE</scope>
    <source>
        <tissue evidence="1">Shoot tissue taken approximately 20 cm above the soil surface</tissue>
    </source>
</reference>
<name>A0A0A9B7C6_ARUDO</name>
<dbReference type="EMBL" id="GBRH01239847">
    <property type="protein sequence ID" value="JAD58048.1"/>
    <property type="molecule type" value="Transcribed_RNA"/>
</dbReference>
<organism evidence="1">
    <name type="scientific">Arundo donax</name>
    <name type="common">Giant reed</name>
    <name type="synonym">Donax arundinaceus</name>
    <dbReference type="NCBI Taxonomy" id="35708"/>
    <lineage>
        <taxon>Eukaryota</taxon>
        <taxon>Viridiplantae</taxon>
        <taxon>Streptophyta</taxon>
        <taxon>Embryophyta</taxon>
        <taxon>Tracheophyta</taxon>
        <taxon>Spermatophyta</taxon>
        <taxon>Magnoliopsida</taxon>
        <taxon>Liliopsida</taxon>
        <taxon>Poales</taxon>
        <taxon>Poaceae</taxon>
        <taxon>PACMAD clade</taxon>
        <taxon>Arundinoideae</taxon>
        <taxon>Arundineae</taxon>
        <taxon>Arundo</taxon>
    </lineage>
</organism>
<dbReference type="AlphaFoldDB" id="A0A0A9B7C6"/>
<proteinExistence type="predicted"/>
<reference evidence="1" key="1">
    <citation type="submission" date="2014-09" db="EMBL/GenBank/DDBJ databases">
        <authorList>
            <person name="Magalhaes I.L.F."/>
            <person name="Oliveira U."/>
            <person name="Santos F.R."/>
            <person name="Vidigal T.H.D.A."/>
            <person name="Brescovit A.D."/>
            <person name="Santos A.J."/>
        </authorList>
    </citation>
    <scope>NUCLEOTIDE SEQUENCE</scope>
    <source>
        <tissue evidence="1">Shoot tissue taken approximately 20 cm above the soil surface</tissue>
    </source>
</reference>
<accession>A0A0A9B7C6</accession>
<evidence type="ECO:0000313" key="1">
    <source>
        <dbReference type="EMBL" id="JAD58048.1"/>
    </source>
</evidence>
<sequence>MAKLTLISKMYQYKAKQNYIVTCST</sequence>